<dbReference type="Pfam" id="PF02518">
    <property type="entry name" value="HATPase_c"/>
    <property type="match status" value="1"/>
</dbReference>
<dbReference type="InterPro" id="IPR001789">
    <property type="entry name" value="Sig_transdc_resp-reg_receiver"/>
</dbReference>
<dbReference type="EC" id="2.7.13.3" evidence="2"/>
<keyword evidence="10" id="KW-1185">Reference proteome</keyword>
<dbReference type="Gene3D" id="1.10.287.130">
    <property type="match status" value="1"/>
</dbReference>
<dbReference type="SMART" id="SM00388">
    <property type="entry name" value="HisKA"/>
    <property type="match status" value="1"/>
</dbReference>
<evidence type="ECO:0000256" key="6">
    <source>
        <dbReference type="PROSITE-ProRule" id="PRU00169"/>
    </source>
</evidence>
<dbReference type="InterPro" id="IPR004358">
    <property type="entry name" value="Sig_transdc_His_kin-like_C"/>
</dbReference>
<evidence type="ECO:0000256" key="3">
    <source>
        <dbReference type="ARBA" id="ARBA00022553"/>
    </source>
</evidence>
<dbReference type="GO" id="GO:0005524">
    <property type="term" value="F:ATP binding"/>
    <property type="evidence" value="ECO:0007669"/>
    <property type="project" value="UniProtKB-KW"/>
</dbReference>
<dbReference type="InterPro" id="IPR036097">
    <property type="entry name" value="HisK_dim/P_sf"/>
</dbReference>
<dbReference type="CDD" id="cd17546">
    <property type="entry name" value="REC_hyHK_CKI1_RcsC-like"/>
    <property type="match status" value="1"/>
</dbReference>
<dbReference type="SMART" id="SM00387">
    <property type="entry name" value="HATPase_c"/>
    <property type="match status" value="1"/>
</dbReference>
<proteinExistence type="predicted"/>
<dbReference type="SMART" id="SM00448">
    <property type="entry name" value="REC"/>
    <property type="match status" value="1"/>
</dbReference>
<keyword evidence="9" id="KW-0547">Nucleotide-binding</keyword>
<dbReference type="SUPFAM" id="SSF52172">
    <property type="entry name" value="CheY-like"/>
    <property type="match status" value="1"/>
</dbReference>
<evidence type="ECO:0000256" key="2">
    <source>
        <dbReference type="ARBA" id="ARBA00012438"/>
    </source>
</evidence>
<dbReference type="RefSeq" id="WP_277275586.1">
    <property type="nucleotide sequence ID" value="NZ_JAROCY010000003.1"/>
</dbReference>
<comment type="caution">
    <text evidence="9">The sequence shown here is derived from an EMBL/GenBank/DDBJ whole genome shotgun (WGS) entry which is preliminary data.</text>
</comment>
<dbReference type="InterPro" id="IPR003661">
    <property type="entry name" value="HisK_dim/P_dom"/>
</dbReference>
<keyword evidence="3 6" id="KW-0597">Phosphoprotein</keyword>
<evidence type="ECO:0000313" key="10">
    <source>
        <dbReference type="Proteomes" id="UP001222770"/>
    </source>
</evidence>
<dbReference type="Pfam" id="PF00512">
    <property type="entry name" value="HisKA"/>
    <property type="match status" value="1"/>
</dbReference>
<accession>A0ABT6CER6</accession>
<feature type="domain" description="Response regulatory" evidence="8">
    <location>
        <begin position="284"/>
        <end position="399"/>
    </location>
</feature>
<organism evidence="9 10">
    <name type="scientific">Novosphingobium cyanobacteriorum</name>
    <dbReference type="NCBI Taxonomy" id="3024215"/>
    <lineage>
        <taxon>Bacteria</taxon>
        <taxon>Pseudomonadati</taxon>
        <taxon>Pseudomonadota</taxon>
        <taxon>Alphaproteobacteria</taxon>
        <taxon>Sphingomonadales</taxon>
        <taxon>Sphingomonadaceae</taxon>
        <taxon>Novosphingobium</taxon>
    </lineage>
</organism>
<evidence type="ECO:0000313" key="9">
    <source>
        <dbReference type="EMBL" id="MDF8332428.1"/>
    </source>
</evidence>
<comment type="catalytic activity">
    <reaction evidence="1">
        <text>ATP + protein L-histidine = ADP + protein N-phospho-L-histidine.</text>
        <dbReference type="EC" id="2.7.13.3"/>
    </reaction>
</comment>
<evidence type="ECO:0000259" key="8">
    <source>
        <dbReference type="PROSITE" id="PS50110"/>
    </source>
</evidence>
<dbReference type="InterPro" id="IPR036890">
    <property type="entry name" value="HATPase_C_sf"/>
</dbReference>
<dbReference type="PANTHER" id="PTHR43047">
    <property type="entry name" value="TWO-COMPONENT HISTIDINE PROTEIN KINASE"/>
    <property type="match status" value="1"/>
</dbReference>
<dbReference type="SUPFAM" id="SSF47384">
    <property type="entry name" value="Homodimeric domain of signal transducing histidine kinase"/>
    <property type="match status" value="1"/>
</dbReference>
<dbReference type="PRINTS" id="PR00344">
    <property type="entry name" value="BCTRLSENSOR"/>
</dbReference>
<dbReference type="CDD" id="cd00082">
    <property type="entry name" value="HisKA"/>
    <property type="match status" value="1"/>
</dbReference>
<gene>
    <name evidence="9" type="ORF">POM99_04375</name>
</gene>
<evidence type="ECO:0000256" key="1">
    <source>
        <dbReference type="ARBA" id="ARBA00000085"/>
    </source>
</evidence>
<dbReference type="EMBL" id="JAROCY010000003">
    <property type="protein sequence ID" value="MDF8332428.1"/>
    <property type="molecule type" value="Genomic_DNA"/>
</dbReference>
<keyword evidence="5" id="KW-0418">Kinase</keyword>
<dbReference type="PROSITE" id="PS50110">
    <property type="entry name" value="RESPONSE_REGULATORY"/>
    <property type="match status" value="1"/>
</dbReference>
<dbReference type="Pfam" id="PF00072">
    <property type="entry name" value="Response_reg"/>
    <property type="match status" value="1"/>
</dbReference>
<dbReference type="Proteomes" id="UP001222770">
    <property type="component" value="Unassembled WGS sequence"/>
</dbReference>
<sequence>MLGVLAPGLWRLALAGEEATKPAGLIASLRRERDAAIAASAAKSRYLANVSHEIRSPLNAIYGYAQLLERGAGVDPQEAARVIKRSAEHLTDLVEGLLDISLIENGVMRIAQDTVRLQPFIEQVERMFRPSAASKGLSFRCEITGRLPDAVRTDQKRLRQILINLLTNAIKYTDRGEVVLSVRYAGQVAVFEVRDTGPGIAPERQESIFAPFDRGEETGTGGFGLGLPITRALVQILGGEIELVSTPGQGSCFRVRVMLGQVAGAREASAGPARVIGYEGRRRHVLVMDDDPAQLSFVRRAMEDLGFSVATAPDGATAVALCHAGEFDLALLDIAMPGPSGWETASHLRATHGKDLAIVMLSANAHERHGPEHIDPPHDLFLDKPVEVDALVDAIGNLLGLVWLREGRAALAVDTSDTPSEYALPEAARRHVAALRQLLKIGHVRGIEAEIRAIEKAAPDARALVISLYQCLDRFDLAALGRMVEGL</sequence>
<keyword evidence="9" id="KW-0067">ATP-binding</keyword>
<dbReference type="SUPFAM" id="SSF55874">
    <property type="entry name" value="ATPase domain of HSP90 chaperone/DNA topoisomerase II/histidine kinase"/>
    <property type="match status" value="1"/>
</dbReference>
<dbReference type="Gene3D" id="3.40.50.2300">
    <property type="match status" value="1"/>
</dbReference>
<evidence type="ECO:0000256" key="5">
    <source>
        <dbReference type="ARBA" id="ARBA00022777"/>
    </source>
</evidence>
<dbReference type="InterPro" id="IPR005467">
    <property type="entry name" value="His_kinase_dom"/>
</dbReference>
<name>A0ABT6CER6_9SPHN</name>
<dbReference type="InterPro" id="IPR011006">
    <property type="entry name" value="CheY-like_superfamily"/>
</dbReference>
<evidence type="ECO:0000256" key="4">
    <source>
        <dbReference type="ARBA" id="ARBA00022679"/>
    </source>
</evidence>
<dbReference type="PROSITE" id="PS50109">
    <property type="entry name" value="HIS_KIN"/>
    <property type="match status" value="1"/>
</dbReference>
<dbReference type="InterPro" id="IPR003594">
    <property type="entry name" value="HATPase_dom"/>
</dbReference>
<feature type="domain" description="Histidine kinase" evidence="7">
    <location>
        <begin position="49"/>
        <end position="261"/>
    </location>
</feature>
<reference evidence="9 10" key="1">
    <citation type="submission" date="2023-03" db="EMBL/GenBank/DDBJ databases">
        <title>Novosphingobium cyanobacteriorum sp. nov., isolated from a eutrophic reservoir during the Microcystis bloom period.</title>
        <authorList>
            <person name="Kang M."/>
            <person name="Le V."/>
            <person name="Ko S.-R."/>
            <person name="Lee S.-A."/>
            <person name="Ahn C.-Y."/>
        </authorList>
    </citation>
    <scope>NUCLEOTIDE SEQUENCE [LARGE SCALE GENOMIC DNA]</scope>
    <source>
        <strain evidence="9 10">HBC54</strain>
    </source>
</reference>
<feature type="modified residue" description="4-aspartylphosphate" evidence="6">
    <location>
        <position position="333"/>
    </location>
</feature>
<evidence type="ECO:0000259" key="7">
    <source>
        <dbReference type="PROSITE" id="PS50109"/>
    </source>
</evidence>
<dbReference type="Gene3D" id="3.30.565.10">
    <property type="entry name" value="Histidine kinase-like ATPase, C-terminal domain"/>
    <property type="match status" value="1"/>
</dbReference>
<keyword evidence="4" id="KW-0808">Transferase</keyword>
<protein>
    <recommendedName>
        <fullName evidence="2">histidine kinase</fullName>
        <ecNumber evidence="2">2.7.13.3</ecNumber>
    </recommendedName>
</protein>